<accession>X1QUG3</accession>
<dbReference type="PROSITE" id="PS50151">
    <property type="entry name" value="UVR"/>
    <property type="match status" value="1"/>
</dbReference>
<organism evidence="3">
    <name type="scientific">marine sediment metagenome</name>
    <dbReference type="NCBI Taxonomy" id="412755"/>
    <lineage>
        <taxon>unclassified sequences</taxon>
        <taxon>metagenomes</taxon>
        <taxon>ecological metagenomes</taxon>
    </lineage>
</organism>
<dbReference type="FunFam" id="4.10.860.10:FF:000002">
    <property type="entry name" value="UvrABC system protein C"/>
    <property type="match status" value="1"/>
</dbReference>
<dbReference type="PANTHER" id="PTHR30562">
    <property type="entry name" value="UVRC/OXIDOREDUCTASE"/>
    <property type="match status" value="1"/>
</dbReference>
<dbReference type="EMBL" id="BARV01034347">
    <property type="protein sequence ID" value="GAI58436.1"/>
    <property type="molecule type" value="Genomic_DNA"/>
</dbReference>
<gene>
    <name evidence="3" type="ORF">S06H3_53811</name>
</gene>
<evidence type="ECO:0000313" key="3">
    <source>
        <dbReference type="EMBL" id="GAI58436.1"/>
    </source>
</evidence>
<name>X1QUG3_9ZZZZ</name>
<keyword evidence="1" id="KW-0742">SOS response</keyword>
<dbReference type="SUPFAM" id="SSF46600">
    <property type="entry name" value="C-terminal UvrC-binding domain of UvrB"/>
    <property type="match status" value="1"/>
</dbReference>
<dbReference type="InterPro" id="IPR050066">
    <property type="entry name" value="UvrABC_protein_C"/>
</dbReference>
<feature type="non-terminal residue" evidence="3">
    <location>
        <position position="1"/>
    </location>
</feature>
<dbReference type="PANTHER" id="PTHR30562:SF1">
    <property type="entry name" value="UVRABC SYSTEM PROTEIN C"/>
    <property type="match status" value="1"/>
</dbReference>
<dbReference type="AlphaFoldDB" id="X1QUG3"/>
<reference evidence="3" key="1">
    <citation type="journal article" date="2014" name="Front. Microbiol.">
        <title>High frequency of phylogenetically diverse reductive dehalogenase-homologous genes in deep subseafloor sedimentary metagenomes.</title>
        <authorList>
            <person name="Kawai M."/>
            <person name="Futagami T."/>
            <person name="Toyoda A."/>
            <person name="Takaki Y."/>
            <person name="Nishi S."/>
            <person name="Hori S."/>
            <person name="Arai W."/>
            <person name="Tsubouchi T."/>
            <person name="Morono Y."/>
            <person name="Uchiyama I."/>
            <person name="Ito T."/>
            <person name="Fujiyama A."/>
            <person name="Inagaki F."/>
            <person name="Takami H."/>
        </authorList>
    </citation>
    <scope>NUCLEOTIDE SEQUENCE</scope>
    <source>
        <strain evidence="3">Expedition CK06-06</strain>
    </source>
</reference>
<dbReference type="Gene3D" id="4.10.860.10">
    <property type="entry name" value="UVR domain"/>
    <property type="match status" value="1"/>
</dbReference>
<evidence type="ECO:0000256" key="1">
    <source>
        <dbReference type="ARBA" id="ARBA00023236"/>
    </source>
</evidence>
<comment type="caution">
    <text evidence="3">The sequence shown here is derived from an EMBL/GenBank/DDBJ whole genome shotgun (WGS) entry which is preliminary data.</text>
</comment>
<dbReference type="Pfam" id="PF02151">
    <property type="entry name" value="UVR"/>
    <property type="match status" value="1"/>
</dbReference>
<evidence type="ECO:0000259" key="2">
    <source>
        <dbReference type="PROSITE" id="PS50151"/>
    </source>
</evidence>
<feature type="domain" description="UVR" evidence="2">
    <location>
        <begin position="37"/>
        <end position="72"/>
    </location>
</feature>
<dbReference type="InterPro" id="IPR036876">
    <property type="entry name" value="UVR_dom_sf"/>
</dbReference>
<dbReference type="InterPro" id="IPR001943">
    <property type="entry name" value="UVR_dom"/>
</dbReference>
<protein>
    <recommendedName>
        <fullName evidence="2">UVR domain-containing protein</fullName>
    </recommendedName>
</protein>
<dbReference type="GO" id="GO:0009432">
    <property type="term" value="P:SOS response"/>
    <property type="evidence" value="ECO:0007669"/>
    <property type="project" value="UniProtKB-KW"/>
</dbReference>
<sequence length="151" mass="16686">LDYYIHHCLAPCIGVASKEEYAEVIKQVILFLEGKQEVVVQELESKMNKAAEALNFEQAAWLRDQIQAINRVIEGQRIATAVRGEQDVIALARLAVGTDFTPDSPIADKAALSCPLPPSTRIRSGRIAQLFVAEASLLRLNRRLSTSWSIA</sequence>
<proteinExistence type="predicted"/>
<dbReference type="GO" id="GO:0009380">
    <property type="term" value="C:excinuclease repair complex"/>
    <property type="evidence" value="ECO:0007669"/>
    <property type="project" value="TreeGrafter"/>
</dbReference>
<keyword evidence="1" id="KW-0227">DNA damage</keyword>